<dbReference type="AlphaFoldDB" id="A0A2N4U0Q5"/>
<proteinExistence type="inferred from homology"/>
<keyword evidence="4" id="KW-0804">Transcription</keyword>
<evidence type="ECO:0000313" key="7">
    <source>
        <dbReference type="Proteomes" id="UP000234190"/>
    </source>
</evidence>
<dbReference type="GO" id="GO:0032993">
    <property type="term" value="C:protein-DNA complex"/>
    <property type="evidence" value="ECO:0007669"/>
    <property type="project" value="TreeGrafter"/>
</dbReference>
<feature type="domain" description="LysR substrate-binding" evidence="5">
    <location>
        <begin position="5"/>
        <end position="207"/>
    </location>
</feature>
<accession>A0A2N4U0Q5</accession>
<dbReference type="RefSeq" id="WP_102075227.1">
    <property type="nucleotide sequence ID" value="NZ_PDNW01000018.1"/>
</dbReference>
<evidence type="ECO:0000256" key="4">
    <source>
        <dbReference type="ARBA" id="ARBA00023163"/>
    </source>
</evidence>
<evidence type="ECO:0000259" key="5">
    <source>
        <dbReference type="Pfam" id="PF03466"/>
    </source>
</evidence>
<evidence type="ECO:0000313" key="6">
    <source>
        <dbReference type="EMBL" id="PLC48592.1"/>
    </source>
</evidence>
<keyword evidence="7" id="KW-1185">Reference proteome</keyword>
<name>A0A2N4U0Q5_9BURK</name>
<keyword evidence="2" id="KW-0805">Transcription regulation</keyword>
<evidence type="ECO:0000256" key="1">
    <source>
        <dbReference type="ARBA" id="ARBA00009437"/>
    </source>
</evidence>
<dbReference type="SUPFAM" id="SSF53850">
    <property type="entry name" value="Periplasmic binding protein-like II"/>
    <property type="match status" value="1"/>
</dbReference>
<dbReference type="GO" id="GO:0003700">
    <property type="term" value="F:DNA-binding transcription factor activity"/>
    <property type="evidence" value="ECO:0007669"/>
    <property type="project" value="TreeGrafter"/>
</dbReference>
<dbReference type="PANTHER" id="PTHR30346">
    <property type="entry name" value="TRANSCRIPTIONAL DUAL REGULATOR HCAR-RELATED"/>
    <property type="match status" value="1"/>
</dbReference>
<dbReference type="InterPro" id="IPR005119">
    <property type="entry name" value="LysR_subst-bd"/>
</dbReference>
<dbReference type="EMBL" id="PDNW01000018">
    <property type="protein sequence ID" value="PLC48592.1"/>
    <property type="molecule type" value="Genomic_DNA"/>
</dbReference>
<dbReference type="Gene3D" id="3.40.190.10">
    <property type="entry name" value="Periplasmic binding protein-like II"/>
    <property type="match status" value="2"/>
</dbReference>
<keyword evidence="3" id="KW-0238">DNA-binding</keyword>
<comment type="similarity">
    <text evidence="1">Belongs to the LysR transcriptional regulatory family.</text>
</comment>
<comment type="caution">
    <text evidence="6">The sequence shown here is derived from an EMBL/GenBank/DDBJ whole genome shotgun (WGS) entry which is preliminary data.</text>
</comment>
<reference evidence="6 7" key="1">
    <citation type="submission" date="2017-10" db="EMBL/GenBank/DDBJ databases">
        <title>Two draft genome sequences of Pusillimonas sp. strains isolated from a nitrate- and radionuclide-contaminated groundwater in Russia.</title>
        <authorList>
            <person name="Grouzdev D.S."/>
            <person name="Tourova T.P."/>
            <person name="Goeva M.A."/>
            <person name="Babich T.L."/>
            <person name="Sokolova D.S."/>
            <person name="Abdullin R."/>
            <person name="Poltaraus A.B."/>
            <person name="Toshchakov S.V."/>
            <person name="Nazina T.N."/>
        </authorList>
    </citation>
    <scope>NUCLEOTIDE SEQUENCE [LARGE SCALE GENOMIC DNA]</scope>
    <source>
        <strain evidence="6 7">JR1/69-3-13</strain>
    </source>
</reference>
<protein>
    <recommendedName>
        <fullName evidence="5">LysR substrate-binding domain-containing protein</fullName>
    </recommendedName>
</protein>
<evidence type="ECO:0000256" key="3">
    <source>
        <dbReference type="ARBA" id="ARBA00023125"/>
    </source>
</evidence>
<dbReference type="GO" id="GO:0003677">
    <property type="term" value="F:DNA binding"/>
    <property type="evidence" value="ECO:0007669"/>
    <property type="project" value="UniProtKB-KW"/>
</dbReference>
<dbReference type="PANTHER" id="PTHR30346:SF0">
    <property type="entry name" value="HCA OPERON TRANSCRIPTIONAL ACTIVATOR HCAR"/>
    <property type="match status" value="1"/>
</dbReference>
<evidence type="ECO:0000256" key="2">
    <source>
        <dbReference type="ARBA" id="ARBA00023015"/>
    </source>
</evidence>
<dbReference type="Pfam" id="PF03466">
    <property type="entry name" value="LysR_substrate"/>
    <property type="match status" value="1"/>
</dbReference>
<gene>
    <name evidence="6" type="ORF">CR159_17360</name>
</gene>
<sequence length="216" mass="23242">MPSNADRRPLRIAISFGATHAQLATLLARQRIEEPETPVALSEVAPAEQIAGLKDRRYELGFTLDAGAEQGLKMQPLWHDELAVALPARSPLLAYPVIPLPVLTGYPMIMWHPDACAAMYRHAVALLDAAAITPQVEAHAKSFSFMATLVAAGYGIGFAARSWIDAARGAGVVARPFVGDAEVLTTYVLTVRSHASSEALRFIERALATQASSVHY</sequence>
<dbReference type="Proteomes" id="UP000234190">
    <property type="component" value="Unassembled WGS sequence"/>
</dbReference>
<organism evidence="6 7">
    <name type="scientific">Pollutimonas subterranea</name>
    <dbReference type="NCBI Taxonomy" id="2045210"/>
    <lineage>
        <taxon>Bacteria</taxon>
        <taxon>Pseudomonadati</taxon>
        <taxon>Pseudomonadota</taxon>
        <taxon>Betaproteobacteria</taxon>
        <taxon>Burkholderiales</taxon>
        <taxon>Alcaligenaceae</taxon>
        <taxon>Pollutimonas</taxon>
    </lineage>
</organism>
<dbReference type="OrthoDB" id="9178873at2"/>
<dbReference type="CDD" id="cd08414">
    <property type="entry name" value="PBP2_LTTR_aromatics_like"/>
    <property type="match status" value="1"/>
</dbReference>